<feature type="region of interest" description="Disordered" evidence="1">
    <location>
        <begin position="24"/>
        <end position="49"/>
    </location>
</feature>
<dbReference type="Proteomes" id="UP000278907">
    <property type="component" value="Unassembled WGS sequence"/>
</dbReference>
<evidence type="ECO:0000313" key="4">
    <source>
        <dbReference type="Proteomes" id="UP000278907"/>
    </source>
</evidence>
<evidence type="ECO:0000313" key="3">
    <source>
        <dbReference type="EMBL" id="RKI11168.1"/>
    </source>
</evidence>
<organism evidence="3 4">
    <name type="scientific">Corallococcus praedator</name>
    <dbReference type="NCBI Taxonomy" id="2316724"/>
    <lineage>
        <taxon>Bacteria</taxon>
        <taxon>Pseudomonadati</taxon>
        <taxon>Myxococcota</taxon>
        <taxon>Myxococcia</taxon>
        <taxon>Myxococcales</taxon>
        <taxon>Cystobacterineae</taxon>
        <taxon>Myxococcaceae</taxon>
        <taxon>Corallococcus</taxon>
    </lineage>
</organism>
<name>A0ABX9QKA9_9BACT</name>
<accession>A0ABX9QKA9</accession>
<evidence type="ECO:0000256" key="1">
    <source>
        <dbReference type="SAM" id="MobiDB-lite"/>
    </source>
</evidence>
<keyword evidence="2" id="KW-0732">Signal</keyword>
<protein>
    <recommendedName>
        <fullName evidence="5">Secreted protein</fullName>
    </recommendedName>
</protein>
<feature type="signal peptide" evidence="2">
    <location>
        <begin position="1"/>
        <end position="20"/>
    </location>
</feature>
<comment type="caution">
    <text evidence="3">The sequence shown here is derived from an EMBL/GenBank/DDBJ whole genome shotgun (WGS) entry which is preliminary data.</text>
</comment>
<gene>
    <name evidence="3" type="ORF">D7Y13_11445</name>
</gene>
<evidence type="ECO:0000256" key="2">
    <source>
        <dbReference type="SAM" id="SignalP"/>
    </source>
</evidence>
<feature type="chain" id="PRO_5045069754" description="Secreted protein" evidence="2">
    <location>
        <begin position="21"/>
        <end position="109"/>
    </location>
</feature>
<reference evidence="3 4" key="1">
    <citation type="submission" date="2018-09" db="EMBL/GenBank/DDBJ databases">
        <authorList>
            <person name="Livingstone P.G."/>
            <person name="Whitworth D.E."/>
        </authorList>
    </citation>
    <scope>NUCLEOTIDE SEQUENCE [LARGE SCALE GENOMIC DNA]</scope>
    <source>
        <strain evidence="3 4">CA031B</strain>
    </source>
</reference>
<keyword evidence="4" id="KW-1185">Reference proteome</keyword>
<proteinExistence type="predicted"/>
<evidence type="ECO:0008006" key="5">
    <source>
        <dbReference type="Google" id="ProtNLM"/>
    </source>
</evidence>
<dbReference type="EMBL" id="RAWI01000065">
    <property type="protein sequence ID" value="RKI11168.1"/>
    <property type="molecule type" value="Genomic_DNA"/>
</dbReference>
<sequence length="109" mass="10766">MLVPMMLALCVGCVSPSARTETAAAPDATAQAPAPAVSEPAPDAAAPAPPGYTACGCGCCGGAEPQVKCLGTQAELEKVIAKDKADAKSPDCAMAGCTVPTRYQLCDAP</sequence>